<dbReference type="EMBL" id="JBHSHC010000119">
    <property type="protein sequence ID" value="MFC4769117.1"/>
    <property type="molecule type" value="Genomic_DNA"/>
</dbReference>
<comment type="caution">
    <text evidence="4">The sequence shown here is derived from an EMBL/GenBank/DDBJ whole genome shotgun (WGS) entry which is preliminary data.</text>
</comment>
<proteinExistence type="predicted"/>
<name>A0ABV9Q6J2_9BACL</name>
<dbReference type="RefSeq" id="WP_380027274.1">
    <property type="nucleotide sequence ID" value="NZ_JBHSHC010000119.1"/>
</dbReference>
<keyword evidence="3" id="KW-0472">Membrane</keyword>
<dbReference type="InterPro" id="IPR012902">
    <property type="entry name" value="N_methyl_site"/>
</dbReference>
<sequence length="162" mass="18171">MRYRMKHWFNRTRLDQRGMTLVELLIGMLVLSLIILAVAGWMSQWGKSAQVIEKNGRLATPGENAFRIVGEDIRVSTAILSSGSELTLRNGSGQKIRYYISDRGKLIRSVNGLGASVIAPDVKKWQVQNSGKRAVQVTLSLEHDGSKWEREGIFSLRGWGNE</sequence>
<feature type="transmembrane region" description="Helical" evidence="3">
    <location>
        <begin position="21"/>
        <end position="42"/>
    </location>
</feature>
<keyword evidence="3" id="KW-1133">Transmembrane helix</keyword>
<reference evidence="5" key="1">
    <citation type="journal article" date="2019" name="Int. J. Syst. Evol. Microbiol.">
        <title>The Global Catalogue of Microorganisms (GCM) 10K type strain sequencing project: providing services to taxonomists for standard genome sequencing and annotation.</title>
        <authorList>
            <consortium name="The Broad Institute Genomics Platform"/>
            <consortium name="The Broad Institute Genome Sequencing Center for Infectious Disease"/>
            <person name="Wu L."/>
            <person name="Ma J."/>
        </authorList>
    </citation>
    <scope>NUCLEOTIDE SEQUENCE [LARGE SCALE GENOMIC DNA]</scope>
    <source>
        <strain evidence="5">WYCCWR 12678</strain>
    </source>
</reference>
<dbReference type="NCBIfam" id="TIGR02532">
    <property type="entry name" value="IV_pilin_GFxxxE"/>
    <property type="match status" value="1"/>
</dbReference>
<evidence type="ECO:0000256" key="1">
    <source>
        <dbReference type="ARBA" id="ARBA00004241"/>
    </source>
</evidence>
<dbReference type="PROSITE" id="PS00409">
    <property type="entry name" value="PROKAR_NTER_METHYL"/>
    <property type="match status" value="1"/>
</dbReference>
<evidence type="ECO:0000256" key="2">
    <source>
        <dbReference type="ARBA" id="ARBA00023287"/>
    </source>
</evidence>
<evidence type="ECO:0000313" key="4">
    <source>
        <dbReference type="EMBL" id="MFC4769117.1"/>
    </source>
</evidence>
<keyword evidence="5" id="KW-1185">Reference proteome</keyword>
<evidence type="ECO:0000313" key="5">
    <source>
        <dbReference type="Proteomes" id="UP001596002"/>
    </source>
</evidence>
<dbReference type="Proteomes" id="UP001596002">
    <property type="component" value="Unassembled WGS sequence"/>
</dbReference>
<keyword evidence="3" id="KW-0812">Transmembrane</keyword>
<accession>A0ABV9Q6J2</accession>
<protein>
    <submittedName>
        <fullName evidence="4">PilW family protein</fullName>
    </submittedName>
</protein>
<organism evidence="4 5">
    <name type="scientific">Effusibacillus consociatus</name>
    <dbReference type="NCBI Taxonomy" id="1117041"/>
    <lineage>
        <taxon>Bacteria</taxon>
        <taxon>Bacillati</taxon>
        <taxon>Bacillota</taxon>
        <taxon>Bacilli</taxon>
        <taxon>Bacillales</taxon>
        <taxon>Alicyclobacillaceae</taxon>
        <taxon>Effusibacillus</taxon>
    </lineage>
</organism>
<dbReference type="Pfam" id="PF07963">
    <property type="entry name" value="N_methyl"/>
    <property type="match status" value="1"/>
</dbReference>
<comment type="subcellular location">
    <subcellularLocation>
        <location evidence="1">Cell surface</location>
    </subcellularLocation>
</comment>
<gene>
    <name evidence="4" type="ORF">ACFO8Q_17440</name>
</gene>
<evidence type="ECO:0000256" key="3">
    <source>
        <dbReference type="SAM" id="Phobius"/>
    </source>
</evidence>
<keyword evidence="2" id="KW-0178">Competence</keyword>